<dbReference type="PANTHER" id="PTHR13847:SF201">
    <property type="entry name" value="PUTATIBE OXIDOREDUCTASE"/>
    <property type="match status" value="1"/>
</dbReference>
<dbReference type="InterPro" id="IPR036188">
    <property type="entry name" value="FAD/NAD-bd_sf"/>
</dbReference>
<dbReference type="Proteomes" id="UP000092691">
    <property type="component" value="Chromosome"/>
</dbReference>
<evidence type="ECO:0000313" key="4">
    <source>
        <dbReference type="Proteomes" id="UP000092691"/>
    </source>
</evidence>
<organism evidence="3 4">
    <name type="scientific">Rhizobium leguminosarum</name>
    <dbReference type="NCBI Taxonomy" id="384"/>
    <lineage>
        <taxon>Bacteria</taxon>
        <taxon>Pseudomonadati</taxon>
        <taxon>Pseudomonadota</taxon>
        <taxon>Alphaproteobacteria</taxon>
        <taxon>Hyphomicrobiales</taxon>
        <taxon>Rhizobiaceae</taxon>
        <taxon>Rhizobium/Agrobacterium group</taxon>
        <taxon>Rhizobium</taxon>
    </lineage>
</organism>
<dbReference type="GO" id="GO:0005737">
    <property type="term" value="C:cytoplasm"/>
    <property type="evidence" value="ECO:0007669"/>
    <property type="project" value="TreeGrafter"/>
</dbReference>
<evidence type="ECO:0000259" key="2">
    <source>
        <dbReference type="Pfam" id="PF01266"/>
    </source>
</evidence>
<dbReference type="EMBL" id="CP016286">
    <property type="protein sequence ID" value="ANP84731.1"/>
    <property type="molecule type" value="Genomic_DNA"/>
</dbReference>
<dbReference type="Gene3D" id="3.30.9.10">
    <property type="entry name" value="D-Amino Acid Oxidase, subunit A, domain 2"/>
    <property type="match status" value="1"/>
</dbReference>
<dbReference type="Gene3D" id="3.50.50.60">
    <property type="entry name" value="FAD/NAD(P)-binding domain"/>
    <property type="match status" value="1"/>
</dbReference>
<evidence type="ECO:0000313" key="3">
    <source>
        <dbReference type="EMBL" id="ANP84731.1"/>
    </source>
</evidence>
<dbReference type="Pfam" id="PF01266">
    <property type="entry name" value="DAO"/>
    <property type="match status" value="1"/>
</dbReference>
<keyword evidence="1" id="KW-0560">Oxidoreductase</keyword>
<protein>
    <submittedName>
        <fullName evidence="3">N-acetylglucosamine-1-phosphate uridyltransferase</fullName>
    </submittedName>
</protein>
<proteinExistence type="predicted"/>
<accession>A0A1B1C4N2</accession>
<sequence>MASDLDLTESDHDQMVSGRSLWGKSGIRPEWRPIEQSFSTDIAVVGGGITGALVAEHLTARGFSVALIDREEPGFGSTAASTAMLQWEIDSTLTELEDYYGFERAAGIYRRSGAAVAGLSKLIAANGIACGFRPRNTLYLAANREGARNLMEERQLRRRAGLPGVYLEHPDLFTQFELDRDGAIYSPGSAECDPLLLTWALIEMAVRRGARLVNASVTALHSEGDHVAAETDGGHLIEARHIVLATGYSMPGLDMPKLHRSSSSWALATVPQDPANFWRDRALIWEDNHPYLYMRTTADNRIVAGGEDDDTTDAEVRDRKLPAKTLAIQEKMKRLWPKADTRVAHAWCGTFGETVDGLPLIGPVPEIPHVFAAYGYGGNGITFSYLAAQMIGAMLAGMHRDWFEDFALDRDGPGLARFHSGIYRREMASQSH</sequence>
<evidence type="ECO:0000256" key="1">
    <source>
        <dbReference type="ARBA" id="ARBA00023002"/>
    </source>
</evidence>
<dbReference type="OrthoDB" id="311718at2"/>
<dbReference type="AlphaFoldDB" id="A0A1B1C4N2"/>
<name>A0A1B1C4N2_RHILE</name>
<dbReference type="GO" id="GO:0016740">
    <property type="term" value="F:transferase activity"/>
    <property type="evidence" value="ECO:0007669"/>
    <property type="project" value="UniProtKB-KW"/>
</dbReference>
<dbReference type="RefSeq" id="WP_065279339.1">
    <property type="nucleotide sequence ID" value="NZ_CP016286.1"/>
</dbReference>
<dbReference type="GO" id="GO:0016491">
    <property type="term" value="F:oxidoreductase activity"/>
    <property type="evidence" value="ECO:0007669"/>
    <property type="project" value="UniProtKB-KW"/>
</dbReference>
<dbReference type="InterPro" id="IPR006076">
    <property type="entry name" value="FAD-dep_OxRdtase"/>
</dbReference>
<dbReference type="SUPFAM" id="SSF51905">
    <property type="entry name" value="FAD/NAD(P)-binding domain"/>
    <property type="match status" value="1"/>
</dbReference>
<feature type="domain" description="FAD dependent oxidoreductase" evidence="2">
    <location>
        <begin position="41"/>
        <end position="392"/>
    </location>
</feature>
<gene>
    <name evidence="3" type="ORF">BA011_02565</name>
</gene>
<keyword evidence="3" id="KW-0808">Transferase</keyword>
<dbReference type="PANTHER" id="PTHR13847">
    <property type="entry name" value="SARCOSINE DEHYDROGENASE-RELATED"/>
    <property type="match status" value="1"/>
</dbReference>
<reference evidence="3 4" key="1">
    <citation type="submission" date="2016-06" db="EMBL/GenBank/DDBJ databases">
        <title>Microsymbionts genomes from the relict species Vavilovia formosa.</title>
        <authorList>
            <person name="Chirak E."/>
            <person name="Kimeklis A."/>
            <person name="Andronov E."/>
        </authorList>
    </citation>
    <scope>NUCLEOTIDE SEQUENCE [LARGE SCALE GENOMIC DNA]</scope>
    <source>
        <strain evidence="3 4">Vaf10</strain>
    </source>
</reference>